<protein>
    <submittedName>
        <fullName evidence="1">Uncharacterized protein</fullName>
    </submittedName>
</protein>
<keyword evidence="2" id="KW-1185">Reference proteome</keyword>
<dbReference type="Proteomes" id="UP000091857">
    <property type="component" value="Chromosome 4"/>
</dbReference>
<reference evidence="2" key="1">
    <citation type="journal article" date="2016" name="Nat. Biotechnol.">
        <title>Sequencing wild and cultivated cassava and related species reveals extensive interspecific hybridization and genetic diversity.</title>
        <authorList>
            <person name="Bredeson J.V."/>
            <person name="Lyons J.B."/>
            <person name="Prochnik S.E."/>
            <person name="Wu G.A."/>
            <person name="Ha C.M."/>
            <person name="Edsinger-Gonzales E."/>
            <person name="Grimwood J."/>
            <person name="Schmutz J."/>
            <person name="Rabbi I.Y."/>
            <person name="Egesi C."/>
            <person name="Nauluvula P."/>
            <person name="Lebot V."/>
            <person name="Ndunguru J."/>
            <person name="Mkamilo G."/>
            <person name="Bart R.S."/>
            <person name="Setter T.L."/>
            <person name="Gleadow R.M."/>
            <person name="Kulakow P."/>
            <person name="Ferguson M.E."/>
            <person name="Rounsley S."/>
            <person name="Rokhsar D.S."/>
        </authorList>
    </citation>
    <scope>NUCLEOTIDE SEQUENCE [LARGE SCALE GENOMIC DNA]</scope>
    <source>
        <strain evidence="2">cv. AM560-2</strain>
    </source>
</reference>
<comment type="caution">
    <text evidence="1">The sequence shown here is derived from an EMBL/GenBank/DDBJ whole genome shotgun (WGS) entry which is preliminary data.</text>
</comment>
<organism evidence="1 2">
    <name type="scientific">Manihot esculenta</name>
    <name type="common">Cassava</name>
    <name type="synonym">Jatropha manihot</name>
    <dbReference type="NCBI Taxonomy" id="3983"/>
    <lineage>
        <taxon>Eukaryota</taxon>
        <taxon>Viridiplantae</taxon>
        <taxon>Streptophyta</taxon>
        <taxon>Embryophyta</taxon>
        <taxon>Tracheophyta</taxon>
        <taxon>Spermatophyta</taxon>
        <taxon>Magnoliopsida</taxon>
        <taxon>eudicotyledons</taxon>
        <taxon>Gunneridae</taxon>
        <taxon>Pentapetalae</taxon>
        <taxon>rosids</taxon>
        <taxon>fabids</taxon>
        <taxon>Malpighiales</taxon>
        <taxon>Euphorbiaceae</taxon>
        <taxon>Crotonoideae</taxon>
        <taxon>Manihoteae</taxon>
        <taxon>Manihot</taxon>
    </lineage>
</organism>
<sequence>MRCGGTFGCRKVVCQPYIRAPWPKRVEFGG</sequence>
<evidence type="ECO:0000313" key="2">
    <source>
        <dbReference type="Proteomes" id="UP000091857"/>
    </source>
</evidence>
<dbReference type="EMBL" id="CM004390">
    <property type="protein sequence ID" value="KAG8655588.1"/>
    <property type="molecule type" value="Genomic_DNA"/>
</dbReference>
<accession>A0ACB7HSC8</accession>
<gene>
    <name evidence="1" type="ORF">MANES_04G055776v8</name>
</gene>
<evidence type="ECO:0000313" key="1">
    <source>
        <dbReference type="EMBL" id="KAG8655588.1"/>
    </source>
</evidence>
<proteinExistence type="predicted"/>
<name>A0ACB7HSC8_MANES</name>